<proteinExistence type="predicted"/>
<sequence>MNDKLSHLKKLYEDGYRCIYYDSANENTFSVYLKNFEMERSEVVELQDPTEFNELRSYIDGFNFK</sequence>
<protein>
    <submittedName>
        <fullName evidence="1">Uncharacterized protein</fullName>
    </submittedName>
</protein>
<organism evidence="1 2">
    <name type="scientific">Tepidibacter hydrothermalis</name>
    <dbReference type="NCBI Taxonomy" id="3036126"/>
    <lineage>
        <taxon>Bacteria</taxon>
        <taxon>Bacillati</taxon>
        <taxon>Bacillota</taxon>
        <taxon>Clostridia</taxon>
        <taxon>Peptostreptococcales</taxon>
        <taxon>Peptostreptococcaceae</taxon>
        <taxon>Tepidibacter</taxon>
    </lineage>
</organism>
<dbReference type="RefSeq" id="WP_277732322.1">
    <property type="nucleotide sequence ID" value="NZ_CP120733.1"/>
</dbReference>
<name>A0ABY8EFT6_9FIRM</name>
<gene>
    <name evidence="1" type="ORF">P4S50_18935</name>
</gene>
<keyword evidence="2" id="KW-1185">Reference proteome</keyword>
<reference evidence="1 2" key="1">
    <citation type="submission" date="2023-03" db="EMBL/GenBank/DDBJ databases">
        <title>Complete genome sequence of Tepidibacter sp. SWIR-1, isolated from a deep-sea hydrothermal vent.</title>
        <authorList>
            <person name="Li X."/>
        </authorList>
    </citation>
    <scope>NUCLEOTIDE SEQUENCE [LARGE SCALE GENOMIC DNA]</scope>
    <source>
        <strain evidence="1 2">SWIR-1</strain>
    </source>
</reference>
<dbReference type="EMBL" id="CP120733">
    <property type="protein sequence ID" value="WFD10347.1"/>
    <property type="molecule type" value="Genomic_DNA"/>
</dbReference>
<dbReference type="Proteomes" id="UP001222800">
    <property type="component" value="Chromosome"/>
</dbReference>
<accession>A0ABY8EFT6</accession>
<evidence type="ECO:0000313" key="2">
    <source>
        <dbReference type="Proteomes" id="UP001222800"/>
    </source>
</evidence>
<evidence type="ECO:0000313" key="1">
    <source>
        <dbReference type="EMBL" id="WFD10347.1"/>
    </source>
</evidence>